<organism evidence="1">
    <name type="scientific">Acinetobacter phage vB_Ab_1137_KEN_02</name>
    <dbReference type="NCBI Taxonomy" id="3143013"/>
    <lineage>
        <taxon>Viruses</taxon>
    </lineage>
</organism>
<name>A0AAU8KX44_9VIRU</name>
<gene>
    <name evidence="1" type="ORF">LXXJYBMR_CDS0024</name>
</gene>
<accession>A0AAU8KX44</accession>
<protein>
    <submittedName>
        <fullName evidence="1">Uncharacterized protein</fullName>
    </submittedName>
</protein>
<sequence>MRHPIPIQLYKSLTIYQGLNESYVLLKHKIDSRFNLKT</sequence>
<dbReference type="EMBL" id="PP841130">
    <property type="protein sequence ID" value="XCN27254.1"/>
    <property type="molecule type" value="Genomic_DNA"/>
</dbReference>
<proteinExistence type="predicted"/>
<reference evidence="1" key="1">
    <citation type="submission" date="2024-05" db="EMBL/GenBank/DDBJ databases">
        <title>Complete Genome Sequences of 14 Acinetobacter baumannii phages isolated in Kenya.</title>
        <authorList>
            <person name="Mwai F."/>
            <person name="Kigen C."/>
            <person name="Makobe C."/>
            <person name="Georges M."/>
            <person name="Mutai I."/>
            <person name="Odoyo E."/>
            <person name="Gachoya M."/>
            <person name="Musila L."/>
        </authorList>
    </citation>
    <scope>NUCLEOTIDE SEQUENCE</scope>
</reference>
<evidence type="ECO:0000313" key="1">
    <source>
        <dbReference type="EMBL" id="XCN27254.1"/>
    </source>
</evidence>